<dbReference type="Gene3D" id="3.30.70.120">
    <property type="match status" value="1"/>
</dbReference>
<keyword evidence="5 6" id="KW-0472">Membrane</keyword>
<dbReference type="InterPro" id="IPR051461">
    <property type="entry name" value="UPF0750_membrane"/>
</dbReference>
<evidence type="ECO:0000313" key="9">
    <source>
        <dbReference type="Proteomes" id="UP001549037"/>
    </source>
</evidence>
<feature type="transmembrane region" description="Helical" evidence="6">
    <location>
        <begin position="7"/>
        <end position="26"/>
    </location>
</feature>
<dbReference type="PIRSF" id="PIRSF006483">
    <property type="entry name" value="Membrane_protein_YitT"/>
    <property type="match status" value="1"/>
</dbReference>
<evidence type="ECO:0000256" key="2">
    <source>
        <dbReference type="ARBA" id="ARBA00022475"/>
    </source>
</evidence>
<comment type="subcellular location">
    <subcellularLocation>
        <location evidence="1">Cell membrane</location>
        <topology evidence="1">Multi-pass membrane protein</topology>
    </subcellularLocation>
</comment>
<keyword evidence="9" id="KW-1185">Reference proteome</keyword>
<evidence type="ECO:0000256" key="5">
    <source>
        <dbReference type="ARBA" id="ARBA00023136"/>
    </source>
</evidence>
<keyword evidence="4 6" id="KW-1133">Transmembrane helix</keyword>
<sequence>MPKLKDLSLVTIGCLIAATGLNTMLMDNNIVSGGIGGLAISMNKLFGWNPGNFALLANIPLLILCYIFLGRTTLLKTLYGAWIYPIFIKLTEKLPTLTHQPLLAALFGGVILGVGLGLVFLGNSSTGGTAIPTQIIHKYSPLSLGVVMTIVDGLVVATGLVAFDIDTVLYSILSLLTISYVVDIVTSGFQSSKNVMIVSQQHQKIKNHITTDLDRGVTEIPILGGYTGQERLMLMTTISSLEFPKLQKEILKLDETAFIIVVPATQVMGRGFSLTKQHQLKEDDLIPPM</sequence>
<keyword evidence="3 6" id="KW-0812">Transmembrane</keyword>
<accession>A0ABV2JCI9</accession>
<dbReference type="RefSeq" id="WP_354367118.1">
    <property type="nucleotide sequence ID" value="NZ_JBEPLN010000002.1"/>
</dbReference>
<feature type="transmembrane region" description="Helical" evidence="6">
    <location>
        <begin position="169"/>
        <end position="189"/>
    </location>
</feature>
<keyword evidence="2" id="KW-1003">Cell membrane</keyword>
<feature type="transmembrane region" description="Helical" evidence="6">
    <location>
        <begin position="102"/>
        <end position="121"/>
    </location>
</feature>
<dbReference type="InterPro" id="IPR019264">
    <property type="entry name" value="DUF2179"/>
</dbReference>
<dbReference type="PANTHER" id="PTHR33545:SF9">
    <property type="entry name" value="UPF0750 MEMBRANE PROTEIN YITE"/>
    <property type="match status" value="1"/>
</dbReference>
<proteinExistence type="predicted"/>
<feature type="transmembrane region" description="Helical" evidence="6">
    <location>
        <begin position="46"/>
        <end position="69"/>
    </location>
</feature>
<reference evidence="8 9" key="1">
    <citation type="submission" date="2024-06" db="EMBL/GenBank/DDBJ databases">
        <title>Genomic Encyclopedia of Type Strains, Phase IV (KMG-IV): sequencing the most valuable type-strain genomes for metagenomic binning, comparative biology and taxonomic classification.</title>
        <authorList>
            <person name="Goeker M."/>
        </authorList>
    </citation>
    <scope>NUCLEOTIDE SEQUENCE [LARGE SCALE GENOMIC DNA]</scope>
    <source>
        <strain evidence="8 9">DSM 28302</strain>
    </source>
</reference>
<evidence type="ECO:0000256" key="4">
    <source>
        <dbReference type="ARBA" id="ARBA00022989"/>
    </source>
</evidence>
<dbReference type="Proteomes" id="UP001549037">
    <property type="component" value="Unassembled WGS sequence"/>
</dbReference>
<dbReference type="CDD" id="cd16380">
    <property type="entry name" value="YitT_C"/>
    <property type="match status" value="1"/>
</dbReference>
<dbReference type="InterPro" id="IPR003740">
    <property type="entry name" value="YitT"/>
</dbReference>
<evidence type="ECO:0000256" key="1">
    <source>
        <dbReference type="ARBA" id="ARBA00004651"/>
    </source>
</evidence>
<gene>
    <name evidence="8" type="ORF">ABID28_000127</name>
</gene>
<evidence type="ECO:0000256" key="3">
    <source>
        <dbReference type="ARBA" id="ARBA00022692"/>
    </source>
</evidence>
<protein>
    <submittedName>
        <fullName evidence="8">Uncharacterized membrane-anchored protein YitT (DUF2179 family)</fullName>
    </submittedName>
</protein>
<dbReference type="Pfam" id="PF02588">
    <property type="entry name" value="YitT_membrane"/>
    <property type="match status" value="1"/>
</dbReference>
<evidence type="ECO:0000313" key="8">
    <source>
        <dbReference type="EMBL" id="MET3633497.1"/>
    </source>
</evidence>
<dbReference type="PANTHER" id="PTHR33545">
    <property type="entry name" value="UPF0750 MEMBRANE PROTEIN YITT-RELATED"/>
    <property type="match status" value="1"/>
</dbReference>
<feature type="domain" description="DUF2179" evidence="7">
    <location>
        <begin position="215"/>
        <end position="269"/>
    </location>
</feature>
<evidence type="ECO:0000259" key="7">
    <source>
        <dbReference type="Pfam" id="PF10035"/>
    </source>
</evidence>
<organism evidence="8 9">
    <name type="scientific">Streptococcus porcorum</name>
    <dbReference type="NCBI Taxonomy" id="701526"/>
    <lineage>
        <taxon>Bacteria</taxon>
        <taxon>Bacillati</taxon>
        <taxon>Bacillota</taxon>
        <taxon>Bacilli</taxon>
        <taxon>Lactobacillales</taxon>
        <taxon>Streptococcaceae</taxon>
        <taxon>Streptococcus</taxon>
    </lineage>
</organism>
<comment type="caution">
    <text evidence="8">The sequence shown here is derived from an EMBL/GenBank/DDBJ whole genome shotgun (WGS) entry which is preliminary data.</text>
</comment>
<feature type="transmembrane region" description="Helical" evidence="6">
    <location>
        <begin position="142"/>
        <end position="163"/>
    </location>
</feature>
<dbReference type="InterPro" id="IPR015867">
    <property type="entry name" value="N-reg_PII/ATP_PRibTrfase_C"/>
</dbReference>
<name>A0ABV2JCI9_9STRE</name>
<dbReference type="Pfam" id="PF10035">
    <property type="entry name" value="DUF2179"/>
    <property type="match status" value="1"/>
</dbReference>
<evidence type="ECO:0000256" key="6">
    <source>
        <dbReference type="SAM" id="Phobius"/>
    </source>
</evidence>
<dbReference type="EMBL" id="JBEPLN010000002">
    <property type="protein sequence ID" value="MET3633497.1"/>
    <property type="molecule type" value="Genomic_DNA"/>
</dbReference>